<evidence type="ECO:0000313" key="3">
    <source>
        <dbReference type="Proteomes" id="UP000001784"/>
    </source>
</evidence>
<reference evidence="2 3" key="1">
    <citation type="submission" date="2006-10" db="EMBL/GenBank/DDBJ databases">
        <title>Complete sequence of Syntrophobacter fumaroxidans MPOB.</title>
        <authorList>
            <consortium name="US DOE Joint Genome Institute"/>
            <person name="Copeland A."/>
            <person name="Lucas S."/>
            <person name="Lapidus A."/>
            <person name="Barry K."/>
            <person name="Detter J.C."/>
            <person name="Glavina del Rio T."/>
            <person name="Hammon N."/>
            <person name="Israni S."/>
            <person name="Pitluck S."/>
            <person name="Goltsman E.G."/>
            <person name="Martinez M."/>
            <person name="Schmutz J."/>
            <person name="Larimer F."/>
            <person name="Land M."/>
            <person name="Hauser L."/>
            <person name="Kyrpides N."/>
            <person name="Kim E."/>
            <person name="Boone D.R."/>
            <person name="Brockman F."/>
            <person name="Culley D."/>
            <person name="Ferry J."/>
            <person name="Gunsalus R."/>
            <person name="McInerney M.J."/>
            <person name="Morrison M."/>
            <person name="Plugge C."/>
            <person name="Rohlin L."/>
            <person name="Scholten J."/>
            <person name="Sieber J."/>
            <person name="Stams A.J.M."/>
            <person name="Worm P."/>
            <person name="Henstra A.M."/>
            <person name="Richardson P."/>
        </authorList>
    </citation>
    <scope>NUCLEOTIDE SEQUENCE [LARGE SCALE GENOMIC DNA]</scope>
    <source>
        <strain evidence="3">DSM 10017 / MPOB</strain>
    </source>
</reference>
<evidence type="ECO:0000256" key="1">
    <source>
        <dbReference type="SAM" id="MobiDB-lite"/>
    </source>
</evidence>
<organism evidence="2 3">
    <name type="scientific">Syntrophobacter fumaroxidans (strain DSM 10017 / MPOB)</name>
    <dbReference type="NCBI Taxonomy" id="335543"/>
    <lineage>
        <taxon>Bacteria</taxon>
        <taxon>Pseudomonadati</taxon>
        <taxon>Thermodesulfobacteriota</taxon>
        <taxon>Syntrophobacteria</taxon>
        <taxon>Syntrophobacterales</taxon>
        <taxon>Syntrophobacteraceae</taxon>
        <taxon>Syntrophobacter</taxon>
    </lineage>
</organism>
<dbReference type="EMBL" id="CP000478">
    <property type="protein sequence ID" value="ABK17049.1"/>
    <property type="molecule type" value="Genomic_DNA"/>
</dbReference>
<gene>
    <name evidence="2" type="ordered locus">Sfum_1358</name>
</gene>
<keyword evidence="3" id="KW-1185">Reference proteome</keyword>
<proteinExistence type="predicted"/>
<name>A0LHZ7_SYNFM</name>
<feature type="region of interest" description="Disordered" evidence="1">
    <location>
        <begin position="63"/>
        <end position="89"/>
    </location>
</feature>
<dbReference type="KEGG" id="sfu:Sfum_1358"/>
<dbReference type="Proteomes" id="UP000001784">
    <property type="component" value="Chromosome"/>
</dbReference>
<accession>A0LHZ7</accession>
<dbReference type="HOGENOM" id="CLU_2453554_0_0_7"/>
<dbReference type="AlphaFoldDB" id="A0LHZ7"/>
<protein>
    <submittedName>
        <fullName evidence="2">Uncharacterized protein</fullName>
    </submittedName>
</protein>
<dbReference type="InParanoid" id="A0LHZ7"/>
<evidence type="ECO:0000313" key="2">
    <source>
        <dbReference type="EMBL" id="ABK17049.1"/>
    </source>
</evidence>
<sequence>MFAPVRGGVRRVGWIGARNPGNRSGFSGLCARGMIFENRGRARWNAYCFHEFTRKRMYRCDETGASGGGAKSVSQGDGRKSRTNGRSPG</sequence>